<keyword evidence="7" id="KW-0560">Oxidoreductase</keyword>
<keyword evidence="7" id="KW-0670">Pyruvate</keyword>
<dbReference type="PROSITE" id="PS51819">
    <property type="entry name" value="VOC"/>
    <property type="match status" value="2"/>
</dbReference>
<feature type="binding site" evidence="5">
    <location>
        <position position="325"/>
    </location>
    <ligand>
        <name>Fe cation</name>
        <dbReference type="ChEBI" id="CHEBI:24875"/>
    </ligand>
</feature>
<feature type="binding site" evidence="5">
    <location>
        <position position="241"/>
    </location>
    <ligand>
        <name>Fe cation</name>
        <dbReference type="ChEBI" id="CHEBI:24875"/>
    </ligand>
</feature>
<dbReference type="GO" id="GO:0046872">
    <property type="term" value="F:metal ion binding"/>
    <property type="evidence" value="ECO:0007669"/>
    <property type="project" value="UniProtKB-KW"/>
</dbReference>
<keyword evidence="4 5" id="KW-0408">Iron</keyword>
<dbReference type="InterPro" id="IPR037523">
    <property type="entry name" value="VOC_core"/>
</dbReference>
<comment type="similarity">
    <text evidence="1">Belongs to the 4HPPD family.</text>
</comment>
<dbReference type="STRING" id="395961.Cyan7425_5219"/>
<dbReference type="eggNOG" id="COG3185">
    <property type="taxonomic scope" value="Bacteria"/>
</dbReference>
<dbReference type="EMBL" id="CP001344">
    <property type="protein sequence ID" value="ACL47512.1"/>
    <property type="molecule type" value="Genomic_DNA"/>
</dbReference>
<dbReference type="PIRSF" id="PIRSF009283">
    <property type="entry name" value="HPP_dOase"/>
    <property type="match status" value="1"/>
</dbReference>
<keyword evidence="2 5" id="KW-0479">Metal-binding</keyword>
<evidence type="ECO:0000259" key="6">
    <source>
        <dbReference type="PROSITE" id="PS51819"/>
    </source>
</evidence>
<evidence type="ECO:0000256" key="5">
    <source>
        <dbReference type="PIRSR" id="PIRSR009283-1"/>
    </source>
</evidence>
<dbReference type="GO" id="GO:0003868">
    <property type="term" value="F:4-hydroxyphenylpyruvate dioxygenase activity"/>
    <property type="evidence" value="ECO:0007669"/>
    <property type="project" value="UniProtKB-EC"/>
</dbReference>
<keyword evidence="3" id="KW-0677">Repeat</keyword>
<dbReference type="InterPro" id="IPR004360">
    <property type="entry name" value="Glyas_Fos-R_dOase_dom"/>
</dbReference>
<dbReference type="GO" id="GO:0006572">
    <property type="term" value="P:L-tyrosine catabolic process"/>
    <property type="evidence" value="ECO:0007669"/>
    <property type="project" value="TreeGrafter"/>
</dbReference>
<feature type="domain" description="VOC" evidence="6">
    <location>
        <begin position="160"/>
        <end position="314"/>
    </location>
</feature>
<dbReference type="InterPro" id="IPR029068">
    <property type="entry name" value="Glyas_Bleomycin-R_OHBP_Dase"/>
</dbReference>
<dbReference type="AlphaFoldDB" id="B8HQB5"/>
<dbReference type="CDD" id="cd08342">
    <property type="entry name" value="HPPD_N_like"/>
    <property type="match status" value="1"/>
</dbReference>
<gene>
    <name evidence="7" type="ordered locus">Cyan7425_5219</name>
</gene>
<dbReference type="Gene3D" id="3.10.180.10">
    <property type="entry name" value="2,3-Dihydroxybiphenyl 1,2-Dioxygenase, domain 1"/>
    <property type="match status" value="2"/>
</dbReference>
<dbReference type="NCBIfam" id="TIGR01263">
    <property type="entry name" value="4HPPD"/>
    <property type="match status" value="1"/>
</dbReference>
<evidence type="ECO:0000256" key="1">
    <source>
        <dbReference type="ARBA" id="ARBA00005877"/>
    </source>
</evidence>
<name>B8HQB5_CYAP4</name>
<evidence type="ECO:0000256" key="2">
    <source>
        <dbReference type="ARBA" id="ARBA00022723"/>
    </source>
</evidence>
<feature type="domain" description="VOC" evidence="6">
    <location>
        <begin position="2"/>
        <end position="128"/>
    </location>
</feature>
<dbReference type="SUPFAM" id="SSF54593">
    <property type="entry name" value="Glyoxalase/Bleomycin resistance protein/Dihydroxybiphenyl dioxygenase"/>
    <property type="match status" value="1"/>
</dbReference>
<sequence length="358" mass="39863">MNIDHIHFYVDNAQRSRNWCEEILGFTPVESRISPHSHTEILINGGITFVFSAPLTAASPVAQFLQFQPPGVADLAFRVNSLAEVLQQATLNGAKQLQPLQAHKQAGGELKWSQIQGWGTLKHTLVERTGITSVWPAEESGGDQGQEQCPGRAEHSHFSGIDHAVLNLADRDFAAAIAWYQQTLGFQTDRAFSIQTRRSGLRSQVLIHPQGTAQLPLNAPVSTGSQIQEFLELNRGAGIQHLALQTSDITTTIAQLRQRGLAFLETPDCYYSHLQDRIAKSNLNLEISPLKAQGILVDWQSEQPHSLLLQIFTQPIFNQPTFFLEIIERRQQAQGFGEGNFLALFEAIEREQMKRGSL</sequence>
<comment type="cofactor">
    <cofactor evidence="5">
        <name>Fe cation</name>
        <dbReference type="ChEBI" id="CHEBI:24875"/>
    </cofactor>
    <text evidence="5">Binds 1 Fe cation per subunit.</text>
</comment>
<dbReference type="InterPro" id="IPR005956">
    <property type="entry name" value="4OHPhenylPyrv_dOase"/>
</dbReference>
<dbReference type="InterPro" id="IPR041736">
    <property type="entry name" value="4OHPhenylPyrv_dOase_N"/>
</dbReference>
<evidence type="ECO:0000256" key="3">
    <source>
        <dbReference type="ARBA" id="ARBA00022737"/>
    </source>
</evidence>
<dbReference type="CDD" id="cd07250">
    <property type="entry name" value="HPPD_C_like"/>
    <property type="match status" value="1"/>
</dbReference>
<evidence type="ECO:0000313" key="7">
    <source>
        <dbReference type="EMBL" id="ACL47512.1"/>
    </source>
</evidence>
<dbReference type="OrthoDB" id="9780241at2"/>
<dbReference type="Pfam" id="PF00903">
    <property type="entry name" value="Glyoxalase"/>
    <property type="match status" value="2"/>
</dbReference>
<evidence type="ECO:0000256" key="4">
    <source>
        <dbReference type="ARBA" id="ARBA00023004"/>
    </source>
</evidence>
<dbReference type="InterPro" id="IPR041735">
    <property type="entry name" value="4OHPhenylPyrv_dOase_C"/>
</dbReference>
<dbReference type="PANTHER" id="PTHR11959">
    <property type="entry name" value="4-HYDROXYPHENYLPYRUVATE DIOXYGENASE"/>
    <property type="match status" value="1"/>
</dbReference>
<accession>B8HQB5</accession>
<organism evidence="7">
    <name type="scientific">Cyanothece sp. (strain PCC 7425 / ATCC 29141)</name>
    <dbReference type="NCBI Taxonomy" id="395961"/>
    <lineage>
        <taxon>Bacteria</taxon>
        <taxon>Bacillati</taxon>
        <taxon>Cyanobacteriota</taxon>
        <taxon>Cyanophyceae</taxon>
        <taxon>Gomontiellales</taxon>
        <taxon>Cyanothecaceae</taxon>
        <taxon>Cyanothece</taxon>
    </lineage>
</organism>
<protein>
    <submittedName>
        <fullName evidence="7">4-hydroxyphenylpyruvate dioxygenase</fullName>
        <ecNumber evidence="7">1.13.11.27</ecNumber>
    </submittedName>
</protein>
<reference evidence="7" key="1">
    <citation type="submission" date="2009-01" db="EMBL/GenBank/DDBJ databases">
        <title>Complete sequence of chromosome Cyanothece sp. PCC 7425.</title>
        <authorList>
            <consortium name="US DOE Joint Genome Institute"/>
            <person name="Lucas S."/>
            <person name="Copeland A."/>
            <person name="Lapidus A."/>
            <person name="Glavina del Rio T."/>
            <person name="Dalin E."/>
            <person name="Tice H."/>
            <person name="Bruce D."/>
            <person name="Goodwin L."/>
            <person name="Pitluck S."/>
            <person name="Sims D."/>
            <person name="Meineke L."/>
            <person name="Brettin T."/>
            <person name="Detter J.C."/>
            <person name="Han C."/>
            <person name="Larimer F."/>
            <person name="Land M."/>
            <person name="Hauser L."/>
            <person name="Kyrpides N."/>
            <person name="Ovchinnikova G."/>
            <person name="Liberton M."/>
            <person name="Stoeckel J."/>
            <person name="Banerjee A."/>
            <person name="Singh A."/>
            <person name="Page L."/>
            <person name="Sato H."/>
            <person name="Zhao L."/>
            <person name="Sherman L."/>
            <person name="Pakrasi H."/>
            <person name="Richardson P."/>
        </authorList>
    </citation>
    <scope>NUCLEOTIDE SEQUENCE</scope>
    <source>
        <strain evidence="7">PCC 7425</strain>
    </source>
</reference>
<dbReference type="PANTHER" id="PTHR11959:SF1">
    <property type="entry name" value="4-HYDROXYPHENYLPYRUVATE DIOXYGENASE"/>
    <property type="match status" value="1"/>
</dbReference>
<dbReference type="KEGG" id="cyn:Cyan7425_5219"/>
<proteinExistence type="inferred from homology"/>
<dbReference type="EC" id="1.13.11.27" evidence="7"/>
<keyword evidence="7" id="KW-0223">Dioxygenase</keyword>
<feature type="binding site" evidence="5">
    <location>
        <position position="163"/>
    </location>
    <ligand>
        <name>Fe cation</name>
        <dbReference type="ChEBI" id="CHEBI:24875"/>
    </ligand>
</feature>
<dbReference type="HOGENOM" id="CLU_034004_3_1_3"/>